<evidence type="ECO:0000256" key="2">
    <source>
        <dbReference type="SAM" id="Coils"/>
    </source>
</evidence>
<feature type="coiled-coil region" evidence="2">
    <location>
        <begin position="215"/>
        <end position="249"/>
    </location>
</feature>
<keyword evidence="5" id="KW-1185">Reference proteome</keyword>
<evidence type="ECO:0000256" key="3">
    <source>
        <dbReference type="SAM" id="MobiDB-lite"/>
    </source>
</evidence>
<feature type="region of interest" description="Disordered" evidence="3">
    <location>
        <begin position="1"/>
        <end position="42"/>
    </location>
</feature>
<dbReference type="PANTHER" id="PTHR31342">
    <property type="entry name" value="PROTEIN CHUP1, CHLOROPLASTIC"/>
    <property type="match status" value="1"/>
</dbReference>
<evidence type="ECO:0000313" key="5">
    <source>
        <dbReference type="Proteomes" id="UP000823775"/>
    </source>
</evidence>
<name>A0ABS8UV69_DATST</name>
<gene>
    <name evidence="4" type="ORF">HAX54_021487</name>
</gene>
<dbReference type="InterPro" id="IPR040265">
    <property type="entry name" value="CHUP1/IPGA1-like"/>
</dbReference>
<keyword evidence="1 2" id="KW-0175">Coiled coil</keyword>
<organism evidence="4 5">
    <name type="scientific">Datura stramonium</name>
    <name type="common">Jimsonweed</name>
    <name type="synonym">Common thornapple</name>
    <dbReference type="NCBI Taxonomy" id="4076"/>
    <lineage>
        <taxon>Eukaryota</taxon>
        <taxon>Viridiplantae</taxon>
        <taxon>Streptophyta</taxon>
        <taxon>Embryophyta</taxon>
        <taxon>Tracheophyta</taxon>
        <taxon>Spermatophyta</taxon>
        <taxon>Magnoliopsida</taxon>
        <taxon>eudicotyledons</taxon>
        <taxon>Gunneridae</taxon>
        <taxon>Pentapetalae</taxon>
        <taxon>asterids</taxon>
        <taxon>lamiids</taxon>
        <taxon>Solanales</taxon>
        <taxon>Solanaceae</taxon>
        <taxon>Solanoideae</taxon>
        <taxon>Datureae</taxon>
        <taxon>Datura</taxon>
    </lineage>
</organism>
<sequence>MGEEKSSENRVKALKFADQNKAPKGSNNNVKGNSNMSKVRSSWGSQIVKGFSGERKTKLQTIIHAKKELVPSNENSNQKNSSGLPQSRAKRSLMGDLSCSATSTQVNPQTVNIHRTKSSGSRDLFLEIDHLRSLLQESKGRELKLQAELSEFKRSPKVVELERELELKKSEIDGFVKKVELLECEKAVLSHQLVSLTLERQDEISNREEFKSVTSLDLQMEVVELRRLNKELQLQKRDIACRLSSMESQLAIVGKVPEGDTIEHIKAEASLLRHKNENLCKQVEGLQMSRLNEVEELAYLRWVNSCLREELRSCSSMTCDKTSSPHGSEKSRESLCLSYDHSDEDSKCSSARTLSLVKKLKKWPITDEDMQLVGSPDNNIITHSWEDTQSSTRRHSISGSKFCVEDLIFNKRRQSDVFTCSKEVEKEIEPLVSQHKLTNPLEVEKRVLRIPNPPPRPSSVAFIEQEGENSVQVPGPPPPPPPPPPPKHMGKTTSGMVQRAPQVVEFYHSLMKRDSRKDSLNGGVCDPSIVSDVRSSMIGEIENRSSYLLAIRADVETQAEFVNSLIAEVNNAVYSDIEDVVAFVKWLDDELCFLVDERAVLKHFDWPERKADTLREAAFGYRDLKKLENEVSTYKDDPRLPCDIALKKMISLSEKMERSVYNLLRTRESLMRHCKEFKIPTHWMLDNGILSKIKFGSVKLAKVYMKRVAGELQSKGPLDKDTSMDYMLLQGVRFAFRIHQFAGGFDAETMQAFEELRGLALSLNKK</sequence>
<accession>A0ABS8UV69</accession>
<feature type="compositionally biased region" description="Basic and acidic residues" evidence="3">
    <location>
        <begin position="1"/>
        <end position="11"/>
    </location>
</feature>
<feature type="region of interest" description="Disordered" evidence="3">
    <location>
        <begin position="66"/>
        <end position="104"/>
    </location>
</feature>
<feature type="compositionally biased region" description="Pro residues" evidence="3">
    <location>
        <begin position="474"/>
        <end position="487"/>
    </location>
</feature>
<dbReference type="EMBL" id="JACEIK010002584">
    <property type="protein sequence ID" value="MCD9637936.1"/>
    <property type="molecule type" value="Genomic_DNA"/>
</dbReference>
<protein>
    <recommendedName>
        <fullName evidence="6">Protein CHUP1, chloroplastic-like</fullName>
    </recommendedName>
</protein>
<evidence type="ECO:0000313" key="4">
    <source>
        <dbReference type="EMBL" id="MCD9637936.1"/>
    </source>
</evidence>
<evidence type="ECO:0008006" key="6">
    <source>
        <dbReference type="Google" id="ProtNLM"/>
    </source>
</evidence>
<comment type="caution">
    <text evidence="4">The sequence shown here is derived from an EMBL/GenBank/DDBJ whole genome shotgun (WGS) entry which is preliminary data.</text>
</comment>
<feature type="compositionally biased region" description="Polar residues" evidence="3">
    <location>
        <begin position="72"/>
        <end position="85"/>
    </location>
</feature>
<dbReference type="PANTHER" id="PTHR31342:SF41">
    <property type="entry name" value="OS08G0129600 PROTEIN"/>
    <property type="match status" value="1"/>
</dbReference>
<evidence type="ECO:0000256" key="1">
    <source>
        <dbReference type="ARBA" id="ARBA00023054"/>
    </source>
</evidence>
<feature type="compositionally biased region" description="Low complexity" evidence="3">
    <location>
        <begin position="24"/>
        <end position="39"/>
    </location>
</feature>
<proteinExistence type="predicted"/>
<dbReference type="Proteomes" id="UP000823775">
    <property type="component" value="Unassembled WGS sequence"/>
</dbReference>
<dbReference type="SUPFAM" id="SSF101447">
    <property type="entry name" value="Formin homology 2 domain (FH2 domain)"/>
    <property type="match status" value="1"/>
</dbReference>
<reference evidence="4 5" key="1">
    <citation type="journal article" date="2021" name="BMC Genomics">
        <title>Datura genome reveals duplications of psychoactive alkaloid biosynthetic genes and high mutation rate following tissue culture.</title>
        <authorList>
            <person name="Rajewski A."/>
            <person name="Carter-House D."/>
            <person name="Stajich J."/>
            <person name="Litt A."/>
        </authorList>
    </citation>
    <scope>NUCLEOTIDE SEQUENCE [LARGE SCALE GENOMIC DNA]</scope>
    <source>
        <strain evidence="4">AR-01</strain>
    </source>
</reference>
<feature type="region of interest" description="Disordered" evidence="3">
    <location>
        <begin position="466"/>
        <end position="495"/>
    </location>
</feature>